<evidence type="ECO:0000256" key="7">
    <source>
        <dbReference type="HAMAP-Rule" id="MF_00639"/>
    </source>
</evidence>
<dbReference type="Proteomes" id="UP001221302">
    <property type="component" value="Unassembled WGS sequence"/>
</dbReference>
<feature type="domain" description="Mur ligase central" evidence="10">
    <location>
        <begin position="112"/>
        <end position="290"/>
    </location>
</feature>
<dbReference type="GO" id="GO:0071555">
    <property type="term" value="P:cell wall organization"/>
    <property type="evidence" value="ECO:0007669"/>
    <property type="project" value="UniProtKB-KW"/>
</dbReference>
<dbReference type="GO" id="GO:0051301">
    <property type="term" value="P:cell division"/>
    <property type="evidence" value="ECO:0007669"/>
    <property type="project" value="UniProtKB-KW"/>
</dbReference>
<reference evidence="11" key="1">
    <citation type="submission" date="2023-03" db="EMBL/GenBank/DDBJ databases">
        <title>Stygiobacter electus gen. nov., sp. nov., facultatively anaerobic thermotolerant bacterium of the class Ignavibacteria from a well of Yessentuki mineral water deposit.</title>
        <authorList>
            <person name="Podosokorskaya O.A."/>
            <person name="Elcheninov A.G."/>
            <person name="Petrova N.F."/>
            <person name="Zavarzina D.G."/>
            <person name="Kublanov I.V."/>
            <person name="Merkel A.Y."/>
        </authorList>
    </citation>
    <scope>NUCLEOTIDE SEQUENCE</scope>
    <source>
        <strain evidence="11">09-Me</strain>
    </source>
</reference>
<dbReference type="EC" id="6.3.2.9" evidence="7 8"/>
<comment type="pathway">
    <text evidence="2 7 8">Cell wall biogenesis; peptidoglycan biosynthesis.</text>
</comment>
<proteinExistence type="inferred from homology"/>
<evidence type="ECO:0000256" key="8">
    <source>
        <dbReference type="RuleBase" id="RU003664"/>
    </source>
</evidence>
<organism evidence="11 12">
    <name type="scientific">Stygiobacter electus</name>
    <dbReference type="NCBI Taxonomy" id="3032292"/>
    <lineage>
        <taxon>Bacteria</taxon>
        <taxon>Pseudomonadati</taxon>
        <taxon>Ignavibacteriota</taxon>
        <taxon>Ignavibacteria</taxon>
        <taxon>Ignavibacteriales</taxon>
        <taxon>Melioribacteraceae</taxon>
        <taxon>Stygiobacter</taxon>
    </lineage>
</organism>
<dbReference type="Gene3D" id="3.40.50.720">
    <property type="entry name" value="NAD(P)-binding Rossmann-like Domain"/>
    <property type="match status" value="1"/>
</dbReference>
<evidence type="ECO:0000256" key="4">
    <source>
        <dbReference type="ARBA" id="ARBA00022598"/>
    </source>
</evidence>
<keyword evidence="3 7" id="KW-0963">Cytoplasm</keyword>
<evidence type="ECO:0000256" key="1">
    <source>
        <dbReference type="ARBA" id="ARBA00004496"/>
    </source>
</evidence>
<comment type="function">
    <text evidence="7 8">Cell wall formation. Catalyzes the addition of glutamate to the nucleotide precursor UDP-N-acetylmuramoyl-L-alanine (UMA).</text>
</comment>
<dbReference type="SUPFAM" id="SSF53623">
    <property type="entry name" value="MurD-like peptide ligases, catalytic domain"/>
    <property type="match status" value="1"/>
</dbReference>
<keyword evidence="12" id="KW-1185">Reference proteome</keyword>
<keyword evidence="5 7" id="KW-0547">Nucleotide-binding</keyword>
<evidence type="ECO:0000256" key="6">
    <source>
        <dbReference type="ARBA" id="ARBA00022840"/>
    </source>
</evidence>
<dbReference type="InterPro" id="IPR036615">
    <property type="entry name" value="Mur_ligase_C_dom_sf"/>
</dbReference>
<keyword evidence="7 8" id="KW-0131">Cell cycle</keyword>
<accession>A0AAE3TBJ6</accession>
<evidence type="ECO:0000313" key="11">
    <source>
        <dbReference type="EMBL" id="MDF1610875.1"/>
    </source>
</evidence>
<dbReference type="EMBL" id="JARGDL010000002">
    <property type="protein sequence ID" value="MDF1610875.1"/>
    <property type="molecule type" value="Genomic_DNA"/>
</dbReference>
<name>A0AAE3TBJ6_9BACT</name>
<keyword evidence="7 8" id="KW-0133">Cell shape</keyword>
<gene>
    <name evidence="7 11" type="primary">murD</name>
    <name evidence="11" type="ORF">P0M35_01820</name>
</gene>
<dbReference type="PANTHER" id="PTHR43692:SF1">
    <property type="entry name" value="UDP-N-ACETYLMURAMOYLALANINE--D-GLUTAMATE LIGASE"/>
    <property type="match status" value="1"/>
</dbReference>
<comment type="subcellular location">
    <subcellularLocation>
        <location evidence="1 7 8">Cytoplasm</location>
    </subcellularLocation>
</comment>
<dbReference type="InterPro" id="IPR005762">
    <property type="entry name" value="MurD"/>
</dbReference>
<feature type="binding site" evidence="7">
    <location>
        <begin position="114"/>
        <end position="120"/>
    </location>
    <ligand>
        <name>ATP</name>
        <dbReference type="ChEBI" id="CHEBI:30616"/>
    </ligand>
</feature>
<dbReference type="SUPFAM" id="SSF53244">
    <property type="entry name" value="MurD-like peptide ligases, peptide-binding domain"/>
    <property type="match status" value="1"/>
</dbReference>
<keyword evidence="7 8" id="KW-0961">Cell wall biogenesis/degradation</keyword>
<dbReference type="SUPFAM" id="SSF51984">
    <property type="entry name" value="MurCD N-terminal domain"/>
    <property type="match status" value="1"/>
</dbReference>
<sequence>MNIEGKKISIIGAVKSGIAAARLAKKLNAIPFVSDSSSESKLANAKQIFENEEINYEFGFHSDKVFDCDFIVTSPGVPTNSEVLSKAIQKGIKIYSEIEFASWFCKAHIISITGTNGKTTTTALMNHTLNNCGFKSISAGNIGKPFSEIVFDLTENDFVVLETSSFQLDFIENFKPKFSIILNITPDHLDRYENNFSKYIASKINIVKNQNEDDFFIYNADDLNTYSTMKNSRVQKLGFSTKKEISVGAFLKNNDLHFAWFGKVSKVASANDLFIKGEHNIANALPVLAISKLLNIPNQKIRESFSSFKGVEHRIEFVRELNGVEFYNDSKATNVDSVVVALKSFSKPIYLILGGKDKGNNYDDIKELVKKHVVKIYAIGSSAQKVYDYFHSLVETEIKNSLEECVETARKEAKQNSVVLLSPACASFDMFDNYEHRGKVFKEAVNNLI</sequence>
<evidence type="ECO:0000259" key="9">
    <source>
        <dbReference type="Pfam" id="PF02875"/>
    </source>
</evidence>
<keyword evidence="6 7" id="KW-0067">ATP-binding</keyword>
<comment type="catalytic activity">
    <reaction evidence="7 8">
        <text>UDP-N-acetyl-alpha-D-muramoyl-L-alanine + D-glutamate + ATP = UDP-N-acetyl-alpha-D-muramoyl-L-alanyl-D-glutamate + ADP + phosphate + H(+)</text>
        <dbReference type="Rhea" id="RHEA:16429"/>
        <dbReference type="ChEBI" id="CHEBI:15378"/>
        <dbReference type="ChEBI" id="CHEBI:29986"/>
        <dbReference type="ChEBI" id="CHEBI:30616"/>
        <dbReference type="ChEBI" id="CHEBI:43474"/>
        <dbReference type="ChEBI" id="CHEBI:83898"/>
        <dbReference type="ChEBI" id="CHEBI:83900"/>
        <dbReference type="ChEBI" id="CHEBI:456216"/>
        <dbReference type="EC" id="6.3.2.9"/>
    </reaction>
</comment>
<evidence type="ECO:0000256" key="2">
    <source>
        <dbReference type="ARBA" id="ARBA00004752"/>
    </source>
</evidence>
<keyword evidence="7 8" id="KW-0132">Cell division</keyword>
<dbReference type="InterPro" id="IPR004101">
    <property type="entry name" value="Mur_ligase_C"/>
</dbReference>
<dbReference type="HAMAP" id="MF_00639">
    <property type="entry name" value="MurD"/>
    <property type="match status" value="1"/>
</dbReference>
<dbReference type="PANTHER" id="PTHR43692">
    <property type="entry name" value="UDP-N-ACETYLMURAMOYLALANINE--D-GLUTAMATE LIGASE"/>
    <property type="match status" value="1"/>
</dbReference>
<dbReference type="GO" id="GO:0008360">
    <property type="term" value="P:regulation of cell shape"/>
    <property type="evidence" value="ECO:0007669"/>
    <property type="project" value="UniProtKB-KW"/>
</dbReference>
<evidence type="ECO:0000313" key="12">
    <source>
        <dbReference type="Proteomes" id="UP001221302"/>
    </source>
</evidence>
<dbReference type="Gene3D" id="3.40.1190.10">
    <property type="entry name" value="Mur-like, catalytic domain"/>
    <property type="match status" value="1"/>
</dbReference>
<evidence type="ECO:0000256" key="3">
    <source>
        <dbReference type="ARBA" id="ARBA00022490"/>
    </source>
</evidence>
<evidence type="ECO:0000259" key="10">
    <source>
        <dbReference type="Pfam" id="PF08245"/>
    </source>
</evidence>
<comment type="caution">
    <text evidence="11">The sequence shown here is derived from an EMBL/GenBank/DDBJ whole genome shotgun (WGS) entry which is preliminary data.</text>
</comment>
<dbReference type="GO" id="GO:0005524">
    <property type="term" value="F:ATP binding"/>
    <property type="evidence" value="ECO:0007669"/>
    <property type="project" value="UniProtKB-UniRule"/>
</dbReference>
<dbReference type="InterPro" id="IPR013221">
    <property type="entry name" value="Mur_ligase_cen"/>
</dbReference>
<dbReference type="GO" id="GO:0005737">
    <property type="term" value="C:cytoplasm"/>
    <property type="evidence" value="ECO:0007669"/>
    <property type="project" value="UniProtKB-SubCell"/>
</dbReference>
<dbReference type="Gene3D" id="3.90.190.20">
    <property type="entry name" value="Mur ligase, C-terminal domain"/>
    <property type="match status" value="1"/>
</dbReference>
<dbReference type="Pfam" id="PF02875">
    <property type="entry name" value="Mur_ligase_C"/>
    <property type="match status" value="1"/>
</dbReference>
<dbReference type="GO" id="GO:0009252">
    <property type="term" value="P:peptidoglycan biosynthetic process"/>
    <property type="evidence" value="ECO:0007669"/>
    <property type="project" value="UniProtKB-UniRule"/>
</dbReference>
<dbReference type="Pfam" id="PF21377">
    <property type="entry name" value="MurD_N"/>
    <property type="match status" value="1"/>
</dbReference>
<evidence type="ECO:0000256" key="5">
    <source>
        <dbReference type="ARBA" id="ARBA00022741"/>
    </source>
</evidence>
<dbReference type="NCBIfam" id="TIGR01087">
    <property type="entry name" value="murD"/>
    <property type="match status" value="1"/>
</dbReference>
<dbReference type="InterPro" id="IPR036565">
    <property type="entry name" value="Mur-like_cat_sf"/>
</dbReference>
<comment type="similarity">
    <text evidence="7">Belongs to the MurCDEF family.</text>
</comment>
<dbReference type="GO" id="GO:0008764">
    <property type="term" value="F:UDP-N-acetylmuramoylalanine-D-glutamate ligase activity"/>
    <property type="evidence" value="ECO:0007669"/>
    <property type="project" value="UniProtKB-UniRule"/>
</dbReference>
<dbReference type="AlphaFoldDB" id="A0AAE3TBJ6"/>
<keyword evidence="4 7" id="KW-0436">Ligase</keyword>
<feature type="domain" description="Mur ligase C-terminal" evidence="9">
    <location>
        <begin position="313"/>
        <end position="425"/>
    </location>
</feature>
<dbReference type="Pfam" id="PF08245">
    <property type="entry name" value="Mur_ligase_M"/>
    <property type="match status" value="1"/>
</dbReference>
<protein>
    <recommendedName>
        <fullName evidence="7 8">UDP-N-acetylmuramoylalanine--D-glutamate ligase</fullName>
        <ecNumber evidence="7 8">6.3.2.9</ecNumber>
    </recommendedName>
    <alternativeName>
        <fullName evidence="7">D-glutamic acid-adding enzyme</fullName>
    </alternativeName>
    <alternativeName>
        <fullName evidence="7">UDP-N-acetylmuramoyl-L-alanyl-D-glutamate synthetase</fullName>
    </alternativeName>
</protein>
<dbReference type="RefSeq" id="WP_321534642.1">
    <property type="nucleotide sequence ID" value="NZ_JARGDL010000002.1"/>
</dbReference>
<keyword evidence="7 8" id="KW-0573">Peptidoglycan synthesis</keyword>